<comment type="caution">
    <text evidence="1">The sequence shown here is derived from an EMBL/GenBank/DDBJ whole genome shotgun (WGS) entry which is preliminary data.</text>
</comment>
<dbReference type="AlphaFoldDB" id="A0A8J8TAG1"/>
<evidence type="ECO:0000313" key="1">
    <source>
        <dbReference type="EMBL" id="TNV87258.1"/>
    </source>
</evidence>
<organism evidence="1 2">
    <name type="scientific">Halteria grandinella</name>
    <dbReference type="NCBI Taxonomy" id="5974"/>
    <lineage>
        <taxon>Eukaryota</taxon>
        <taxon>Sar</taxon>
        <taxon>Alveolata</taxon>
        <taxon>Ciliophora</taxon>
        <taxon>Intramacronucleata</taxon>
        <taxon>Spirotrichea</taxon>
        <taxon>Stichotrichia</taxon>
        <taxon>Sporadotrichida</taxon>
        <taxon>Halteriidae</taxon>
        <taxon>Halteria</taxon>
    </lineage>
</organism>
<keyword evidence="2" id="KW-1185">Reference proteome</keyword>
<name>A0A8J8TAG1_HALGN</name>
<protein>
    <submittedName>
        <fullName evidence="1">Uncharacterized protein</fullName>
    </submittedName>
</protein>
<gene>
    <name evidence="1" type="ORF">FGO68_gene16298</name>
</gene>
<dbReference type="EMBL" id="RRYP01000545">
    <property type="protein sequence ID" value="TNV87258.1"/>
    <property type="molecule type" value="Genomic_DNA"/>
</dbReference>
<evidence type="ECO:0000313" key="2">
    <source>
        <dbReference type="Proteomes" id="UP000785679"/>
    </source>
</evidence>
<accession>A0A8J8TAG1</accession>
<reference evidence="1" key="1">
    <citation type="submission" date="2019-06" db="EMBL/GenBank/DDBJ databases">
        <authorList>
            <person name="Zheng W."/>
        </authorList>
    </citation>
    <scope>NUCLEOTIDE SEQUENCE</scope>
    <source>
        <strain evidence="1">QDHG01</strain>
    </source>
</reference>
<proteinExistence type="predicted"/>
<sequence>MRQKTQNYRRKPPLANQKVSLNALTVVQQYLPTNFIYKRLAFTSKNIRKALFSCALRKNRHLNLLVQCKEMSPISSKTVKQMVKFSEIITISVDLEQNEMCMIKNLNHLSGYLLGTLCLNNLDKNFSSTKLNISTSNNIINSILTSEPETLFAYSPLVDPLHEGRLDNLLNLMNYIKGFREVRIRNI</sequence>
<dbReference type="Proteomes" id="UP000785679">
    <property type="component" value="Unassembled WGS sequence"/>
</dbReference>